<dbReference type="EMBL" id="SOHE01000038">
    <property type="protein sequence ID" value="TFD51006.1"/>
    <property type="molecule type" value="Genomic_DNA"/>
</dbReference>
<organism evidence="11 12">
    <name type="scientific">Cryobacterium frigoriphilum</name>
    <dbReference type="NCBI Taxonomy" id="1259150"/>
    <lineage>
        <taxon>Bacteria</taxon>
        <taxon>Bacillati</taxon>
        <taxon>Actinomycetota</taxon>
        <taxon>Actinomycetes</taxon>
        <taxon>Micrococcales</taxon>
        <taxon>Microbacteriaceae</taxon>
        <taxon>Cryobacterium</taxon>
    </lineage>
</organism>
<keyword evidence="4" id="KW-0808">Transferase</keyword>
<evidence type="ECO:0000256" key="1">
    <source>
        <dbReference type="ARBA" id="ARBA00000085"/>
    </source>
</evidence>
<keyword evidence="3" id="KW-0597">Phosphoprotein</keyword>
<evidence type="ECO:0000256" key="5">
    <source>
        <dbReference type="ARBA" id="ARBA00022741"/>
    </source>
</evidence>
<evidence type="ECO:0000313" key="12">
    <source>
        <dbReference type="Proteomes" id="UP000297447"/>
    </source>
</evidence>
<keyword evidence="7" id="KW-0067">ATP-binding</keyword>
<evidence type="ECO:0000256" key="8">
    <source>
        <dbReference type="ARBA" id="ARBA00023012"/>
    </source>
</evidence>
<feature type="transmembrane region" description="Helical" evidence="9">
    <location>
        <begin position="12"/>
        <end position="35"/>
    </location>
</feature>
<protein>
    <recommendedName>
        <fullName evidence="2">histidine kinase</fullName>
        <ecNumber evidence="2">2.7.13.3</ecNumber>
    </recommendedName>
</protein>
<keyword evidence="12" id="KW-1185">Reference proteome</keyword>
<dbReference type="RefSeq" id="WP_134519073.1">
    <property type="nucleotide sequence ID" value="NZ_SOHE01000038.1"/>
</dbReference>
<dbReference type="InterPro" id="IPR036890">
    <property type="entry name" value="HATPase_C_sf"/>
</dbReference>
<dbReference type="Gene3D" id="1.20.5.1930">
    <property type="match status" value="1"/>
</dbReference>
<feature type="transmembrane region" description="Helical" evidence="9">
    <location>
        <begin position="41"/>
        <end position="61"/>
    </location>
</feature>
<evidence type="ECO:0000256" key="7">
    <source>
        <dbReference type="ARBA" id="ARBA00022840"/>
    </source>
</evidence>
<keyword evidence="5" id="KW-0547">Nucleotide-binding</keyword>
<accession>A0A4R9A2N3</accession>
<keyword evidence="6 11" id="KW-0418">Kinase</keyword>
<dbReference type="SUPFAM" id="SSF55874">
    <property type="entry name" value="ATPase domain of HSP90 chaperone/DNA topoisomerase II/histidine kinase"/>
    <property type="match status" value="1"/>
</dbReference>
<evidence type="ECO:0000313" key="11">
    <source>
        <dbReference type="EMBL" id="TFD51006.1"/>
    </source>
</evidence>
<dbReference type="InterPro" id="IPR050482">
    <property type="entry name" value="Sensor_HK_TwoCompSys"/>
</dbReference>
<keyword evidence="9" id="KW-0472">Membrane</keyword>
<dbReference type="PANTHER" id="PTHR24421:SF10">
    <property type="entry name" value="NITRATE_NITRITE SENSOR PROTEIN NARQ"/>
    <property type="match status" value="1"/>
</dbReference>
<evidence type="ECO:0000256" key="2">
    <source>
        <dbReference type="ARBA" id="ARBA00012438"/>
    </source>
</evidence>
<name>A0A4R9A2N3_9MICO</name>
<dbReference type="GO" id="GO:0000155">
    <property type="term" value="F:phosphorelay sensor kinase activity"/>
    <property type="evidence" value="ECO:0007669"/>
    <property type="project" value="InterPro"/>
</dbReference>
<dbReference type="EC" id="2.7.13.3" evidence="2"/>
<keyword evidence="9" id="KW-0812">Transmembrane</keyword>
<comment type="catalytic activity">
    <reaction evidence="1">
        <text>ATP + protein L-histidine = ADP + protein N-phospho-L-histidine.</text>
        <dbReference type="EC" id="2.7.13.3"/>
    </reaction>
</comment>
<dbReference type="OrthoDB" id="5242012at2"/>
<dbReference type="Gene3D" id="3.30.565.10">
    <property type="entry name" value="Histidine kinase-like ATPase, C-terminal domain"/>
    <property type="match status" value="1"/>
</dbReference>
<dbReference type="PANTHER" id="PTHR24421">
    <property type="entry name" value="NITRATE/NITRITE SENSOR PROTEIN NARX-RELATED"/>
    <property type="match status" value="1"/>
</dbReference>
<dbReference type="Proteomes" id="UP000297447">
    <property type="component" value="Unassembled WGS sequence"/>
</dbReference>
<evidence type="ECO:0000256" key="6">
    <source>
        <dbReference type="ARBA" id="ARBA00022777"/>
    </source>
</evidence>
<evidence type="ECO:0000256" key="3">
    <source>
        <dbReference type="ARBA" id="ARBA00022553"/>
    </source>
</evidence>
<evidence type="ECO:0000256" key="4">
    <source>
        <dbReference type="ARBA" id="ARBA00022679"/>
    </source>
</evidence>
<dbReference type="GO" id="GO:0016020">
    <property type="term" value="C:membrane"/>
    <property type="evidence" value="ECO:0007669"/>
    <property type="project" value="InterPro"/>
</dbReference>
<dbReference type="GO" id="GO:0046983">
    <property type="term" value="F:protein dimerization activity"/>
    <property type="evidence" value="ECO:0007669"/>
    <property type="project" value="InterPro"/>
</dbReference>
<feature type="domain" description="Signal transduction histidine kinase subgroup 3 dimerisation and phosphoacceptor" evidence="10">
    <location>
        <begin position="99"/>
        <end position="173"/>
    </location>
</feature>
<dbReference type="AlphaFoldDB" id="A0A4R9A2N3"/>
<evidence type="ECO:0000259" key="10">
    <source>
        <dbReference type="Pfam" id="PF07730"/>
    </source>
</evidence>
<dbReference type="GO" id="GO:0005524">
    <property type="term" value="F:ATP binding"/>
    <property type="evidence" value="ECO:0007669"/>
    <property type="project" value="UniProtKB-KW"/>
</dbReference>
<dbReference type="Pfam" id="PF07730">
    <property type="entry name" value="HisKA_3"/>
    <property type="match status" value="1"/>
</dbReference>
<reference evidence="11 12" key="1">
    <citation type="submission" date="2019-03" db="EMBL/GenBank/DDBJ databases">
        <title>Genomics of glacier-inhabiting Cryobacterium strains.</title>
        <authorList>
            <person name="Liu Q."/>
            <person name="Xin Y.-H."/>
        </authorList>
    </citation>
    <scope>NUCLEOTIDE SEQUENCE [LARGE SCALE GENOMIC DNA]</scope>
    <source>
        <strain evidence="11 12">Hh14</strain>
    </source>
</reference>
<dbReference type="CDD" id="cd16917">
    <property type="entry name" value="HATPase_UhpB-NarQ-NarX-like"/>
    <property type="match status" value="1"/>
</dbReference>
<keyword evidence="9" id="KW-1133">Transmembrane helix</keyword>
<proteinExistence type="predicted"/>
<sequence>MQDLTRHRRILFLSQAGVGLASVLVIGFLLGVTLSARANEFSLFASFAAVAVAVLAWWVLLKLERAKFVAITARPVDWARELREVRDSRRVIVSAFEIERRRIERDLHDGAQQYLVSASMKLGEASSVLHNRASAPVSEPMLLASLLEGAHRDAEEAMRALRSTVSNIHPQALADLGLLAAVTDMVERSTVDVAVHCPHRLPNMPEGVAATAWFFCSEALTNVTKHAPGATATLLLAADADLHVSVVDNGPGGAQLRNDGGLVGMRERLAAFGGSLELVSPKGGPTTLSARIPLLLTPTNETNP</sequence>
<gene>
    <name evidence="11" type="ORF">E3T55_08110</name>
</gene>
<evidence type="ECO:0000256" key="9">
    <source>
        <dbReference type="SAM" id="Phobius"/>
    </source>
</evidence>
<comment type="caution">
    <text evidence="11">The sequence shown here is derived from an EMBL/GenBank/DDBJ whole genome shotgun (WGS) entry which is preliminary data.</text>
</comment>
<keyword evidence="8" id="KW-0902">Two-component regulatory system</keyword>
<dbReference type="InterPro" id="IPR011712">
    <property type="entry name" value="Sig_transdc_His_kin_sub3_dim/P"/>
</dbReference>